<keyword evidence="7" id="KW-0175">Coiled coil</keyword>
<evidence type="ECO:0000256" key="3">
    <source>
        <dbReference type="ARBA" id="ARBA00021269"/>
    </source>
</evidence>
<keyword evidence="5" id="KW-0268">Exocytosis</keyword>
<feature type="compositionally biased region" description="Gly residues" evidence="8">
    <location>
        <begin position="77"/>
        <end position="86"/>
    </location>
</feature>
<dbReference type="PANTHER" id="PTHR21426">
    <property type="entry name" value="EXOCYST COMPLEX COMPONENT 8"/>
    <property type="match status" value="1"/>
</dbReference>
<dbReference type="SUPFAM" id="SSF74788">
    <property type="entry name" value="Cullin repeat-like"/>
    <property type="match status" value="1"/>
</dbReference>
<dbReference type="Gene3D" id="1.20.58.1220">
    <property type="entry name" value="Exo84p, C-terminal helical domain"/>
    <property type="match status" value="1"/>
</dbReference>
<dbReference type="Gene3D" id="1.20.58.1210">
    <property type="entry name" value="Exo84p, N-terminal helical domain"/>
    <property type="match status" value="1"/>
</dbReference>
<evidence type="ECO:0000259" key="9">
    <source>
        <dbReference type="Pfam" id="PF16528"/>
    </source>
</evidence>
<evidence type="ECO:0000256" key="7">
    <source>
        <dbReference type="SAM" id="Coils"/>
    </source>
</evidence>
<dbReference type="InterPro" id="IPR016159">
    <property type="entry name" value="Cullin_repeat-like_dom_sf"/>
</dbReference>
<dbReference type="InterPro" id="IPR032403">
    <property type="entry name" value="Exo84_C"/>
</dbReference>
<proteinExistence type="inferred from homology"/>
<sequence length="816" mass="89816">MDFDTKAAHRKSRAPWQSNAVKSNPYANANTLPNEGISNVNPYSTYGNNSASNNVVNNSNTNISSNTLQIPKNQRGVNGGAVGGGPSNAVAGTGASRKVNRRLSIHASAAAAGHGRPTAGGVATSQLYRTTTNQSVTSVMSRVDDGGGAFNPNAKVLGDLSGGTAAEIDDYYKVLTKQQTIVNRDIKDNINENQKNILELTNDLKETQEELLQLRVTTRELYEILDDFKDAAQRRIELENENASIHNASGSMAGTSMRTPSQSLRNGGKRSVVKKKDRSSIIYLEKMWNDQLQSLFKHVEGASKFIQPIPGRHILAESGRWSEVNVGNWKIVKPAHLFILNDVVLVATKKYSSGTSTGSSEATATTPTSSTTPMLSAPANSKSKLQAVFCWPLHEVKFSEVSTPSINRGRDNRDENKTYSVNLKSNSMSYVYQTDRYDHFLKISEAFKKGQHELSQRDRAFEIAHGSEGTSRDSEDKKSLRESLRNSGIAENSDDKRKSISGKRNSAEGLLQDISAKVHSRNRSHDFKNGSPKLGGSNSGGTGQFFNDLKRIEDRIDEVDVEIAHNKYAESAGLIRYIENKISSIESSLDIGISKQSDSGNNSLEDEVRLLIEVINLKINTRKTKIQKSLTFELQNNVSALSGEEISGIMEFFNNLEQLDHGVAAYLHAMSGHLNATASRLVVGVQGSTKIDVVNYLGNLVIIYVSIVRRTISTYKDYISPILAKDPNSVCDSSGLINWCNDEMSRLVIGIKKHLYGTLVSIAARDPITEEPVYQVKDVKLFNEFIGIIKPQLDELKNVGVNFDFLFQDIFFLKYS</sequence>
<keyword evidence="11" id="KW-1185">Reference proteome</keyword>
<evidence type="ECO:0000313" key="11">
    <source>
        <dbReference type="Proteomes" id="UP001497600"/>
    </source>
</evidence>
<feature type="compositionally biased region" description="Polar residues" evidence="8">
    <location>
        <begin position="247"/>
        <end position="265"/>
    </location>
</feature>
<feature type="region of interest" description="Disordered" evidence="8">
    <location>
        <begin position="49"/>
        <end position="96"/>
    </location>
</feature>
<evidence type="ECO:0000256" key="8">
    <source>
        <dbReference type="SAM" id="MobiDB-lite"/>
    </source>
</evidence>
<comment type="subcellular location">
    <subcellularLocation>
        <location evidence="1">Cytoplasmic vesicle</location>
        <location evidence="1">Secretory vesicle</location>
    </subcellularLocation>
</comment>
<evidence type="ECO:0000256" key="5">
    <source>
        <dbReference type="ARBA" id="ARBA00022483"/>
    </source>
</evidence>
<feature type="region of interest" description="Disordered" evidence="8">
    <location>
        <begin position="1"/>
        <end position="35"/>
    </location>
</feature>
<dbReference type="Gene3D" id="2.30.29.30">
    <property type="entry name" value="Pleckstrin-homology domain (PH domain)/Phosphotyrosine-binding domain (PTB)"/>
    <property type="match status" value="1"/>
</dbReference>
<protein>
    <recommendedName>
        <fullName evidence="3">Exocyst complex component EXO84</fullName>
    </recommendedName>
</protein>
<evidence type="ECO:0000256" key="2">
    <source>
        <dbReference type="ARBA" id="ARBA00007210"/>
    </source>
</evidence>
<feature type="region of interest" description="Disordered" evidence="8">
    <location>
        <begin position="462"/>
        <end position="542"/>
    </location>
</feature>
<gene>
    <name evidence="10" type="primary">EXO84</name>
    <name evidence="10" type="ORF">CAAN4_H06810</name>
</gene>
<organism evidence="10 11">
    <name type="scientific">[Candida] anglica</name>
    <dbReference type="NCBI Taxonomy" id="148631"/>
    <lineage>
        <taxon>Eukaryota</taxon>
        <taxon>Fungi</taxon>
        <taxon>Dikarya</taxon>
        <taxon>Ascomycota</taxon>
        <taxon>Saccharomycotina</taxon>
        <taxon>Pichiomycetes</taxon>
        <taxon>Debaryomycetaceae</taxon>
        <taxon>Kurtzmaniella</taxon>
    </lineage>
</organism>
<feature type="region of interest" description="Disordered" evidence="8">
    <location>
        <begin position="247"/>
        <end position="270"/>
    </location>
</feature>
<dbReference type="InterPro" id="IPR011993">
    <property type="entry name" value="PH-like_dom_sf"/>
</dbReference>
<reference evidence="10 11" key="1">
    <citation type="submission" date="2024-01" db="EMBL/GenBank/DDBJ databases">
        <authorList>
            <consortium name="Genoscope - CEA"/>
            <person name="William W."/>
        </authorList>
    </citation>
    <scope>NUCLEOTIDE SEQUENCE [LARGE SCALE GENOMIC DNA]</scope>
    <source>
        <strain evidence="10 11">29B2s-10</strain>
    </source>
</reference>
<dbReference type="PANTHER" id="PTHR21426:SF12">
    <property type="entry name" value="EXOCYST COMPLEX COMPONENT 8"/>
    <property type="match status" value="1"/>
</dbReference>
<dbReference type="InterPro" id="IPR042560">
    <property type="entry name" value="Exo84_C_2"/>
</dbReference>
<feature type="compositionally biased region" description="Basic and acidic residues" evidence="8">
    <location>
        <begin position="470"/>
        <end position="484"/>
    </location>
</feature>
<name>A0ABP0EJU7_9ASCO</name>
<keyword evidence="4" id="KW-0813">Transport</keyword>
<dbReference type="InterPro" id="IPR042561">
    <property type="entry name" value="Exo84_C_1"/>
</dbReference>
<feature type="compositionally biased region" description="Polar residues" evidence="8">
    <location>
        <begin position="15"/>
        <end position="35"/>
    </location>
</feature>
<feature type="domain" description="Exocyst component Exo84 C-terminal" evidence="9">
    <location>
        <begin position="550"/>
        <end position="804"/>
    </location>
</feature>
<feature type="compositionally biased region" description="Low complexity" evidence="8">
    <location>
        <begin position="49"/>
        <end position="67"/>
    </location>
</feature>
<feature type="coiled-coil region" evidence="7">
    <location>
        <begin position="183"/>
        <end position="217"/>
    </location>
</feature>
<accession>A0ABP0EJU7</accession>
<comment type="similarity">
    <text evidence="2">Belongs to the EXO84 family.</text>
</comment>
<dbReference type="EMBL" id="OZ004260">
    <property type="protein sequence ID" value="CAK7920807.1"/>
    <property type="molecule type" value="Genomic_DNA"/>
</dbReference>
<dbReference type="InterPro" id="IPR033961">
    <property type="entry name" value="Exo84"/>
</dbReference>
<evidence type="ECO:0000256" key="4">
    <source>
        <dbReference type="ARBA" id="ARBA00022448"/>
    </source>
</evidence>
<evidence type="ECO:0000313" key="10">
    <source>
        <dbReference type="EMBL" id="CAK7920807.1"/>
    </source>
</evidence>
<feature type="region of interest" description="Disordered" evidence="8">
    <location>
        <begin position="352"/>
        <end position="378"/>
    </location>
</feature>
<evidence type="ECO:0000256" key="6">
    <source>
        <dbReference type="ARBA" id="ARBA00022927"/>
    </source>
</evidence>
<keyword evidence="6" id="KW-0653">Protein transport</keyword>
<dbReference type="Pfam" id="PF25345">
    <property type="entry name" value="PH_EXO84"/>
    <property type="match status" value="1"/>
</dbReference>
<evidence type="ECO:0000256" key="1">
    <source>
        <dbReference type="ARBA" id="ARBA00004398"/>
    </source>
</evidence>
<feature type="compositionally biased region" description="Low complexity" evidence="8">
    <location>
        <begin position="352"/>
        <end position="373"/>
    </location>
</feature>
<dbReference type="Proteomes" id="UP001497600">
    <property type="component" value="Chromosome H"/>
</dbReference>
<dbReference type="Pfam" id="PF16528">
    <property type="entry name" value="Exo84_C"/>
    <property type="match status" value="1"/>
</dbReference>